<comment type="caution">
    <text evidence="2">The sequence shown here is derived from an EMBL/GenBank/DDBJ whole genome shotgun (WGS) entry which is preliminary data.</text>
</comment>
<sequence>MGRLRKWHFPSTKRQDDRQRVAVTRPPHPGGAAVVERRVEDDLLRAHCCNVLWWKLRPFPKNNIFGKGTQLPPENIATMRTQKVVFNSPFDNGRTARLYNPGTKRIGYAFMTTKPRRIGDAIKTTKPQRINVNPPKESVNVAISCDAFDPGTEGDRGVDQHAGPRRQRVQARVVPGRRDGAPQELADRVQHLLMEESSSPQHEHDRIPSHRPKIVILSPVM</sequence>
<evidence type="ECO:0008006" key="4">
    <source>
        <dbReference type="Google" id="ProtNLM"/>
    </source>
</evidence>
<keyword evidence="3" id="KW-1185">Reference proteome</keyword>
<dbReference type="EMBL" id="JBICBT010001293">
    <property type="protein sequence ID" value="KAL3074629.1"/>
    <property type="molecule type" value="Genomic_DNA"/>
</dbReference>
<feature type="region of interest" description="Disordered" evidence="1">
    <location>
        <begin position="1"/>
        <end position="26"/>
    </location>
</feature>
<dbReference type="InterPro" id="IPR013783">
    <property type="entry name" value="Ig-like_fold"/>
</dbReference>
<dbReference type="Gene3D" id="2.60.40.10">
    <property type="entry name" value="Immunoglobulins"/>
    <property type="match status" value="1"/>
</dbReference>
<organism evidence="2 3">
    <name type="scientific">Heterodera trifolii</name>
    <dbReference type="NCBI Taxonomy" id="157864"/>
    <lineage>
        <taxon>Eukaryota</taxon>
        <taxon>Metazoa</taxon>
        <taxon>Ecdysozoa</taxon>
        <taxon>Nematoda</taxon>
        <taxon>Chromadorea</taxon>
        <taxon>Rhabditida</taxon>
        <taxon>Tylenchina</taxon>
        <taxon>Tylenchomorpha</taxon>
        <taxon>Tylenchoidea</taxon>
        <taxon>Heteroderidae</taxon>
        <taxon>Heteroderinae</taxon>
        <taxon>Heterodera</taxon>
    </lineage>
</organism>
<dbReference type="AlphaFoldDB" id="A0ABD2I292"/>
<dbReference type="Proteomes" id="UP001620626">
    <property type="component" value="Unassembled WGS sequence"/>
</dbReference>
<protein>
    <recommendedName>
        <fullName evidence="4">Major sperm protein</fullName>
    </recommendedName>
</protein>
<reference evidence="2 3" key="1">
    <citation type="submission" date="2024-10" db="EMBL/GenBank/DDBJ databases">
        <authorList>
            <person name="Kim D."/>
        </authorList>
    </citation>
    <scope>NUCLEOTIDE SEQUENCE [LARGE SCALE GENOMIC DNA]</scope>
    <source>
        <strain evidence="2">BH-2024</strain>
    </source>
</reference>
<evidence type="ECO:0000313" key="2">
    <source>
        <dbReference type="EMBL" id="KAL3074629.1"/>
    </source>
</evidence>
<evidence type="ECO:0000256" key="1">
    <source>
        <dbReference type="SAM" id="MobiDB-lite"/>
    </source>
</evidence>
<gene>
    <name evidence="2" type="ORF">niasHT_033656</name>
</gene>
<evidence type="ECO:0000313" key="3">
    <source>
        <dbReference type="Proteomes" id="UP001620626"/>
    </source>
</evidence>
<proteinExistence type="predicted"/>
<name>A0ABD2I292_9BILA</name>
<accession>A0ABD2I292</accession>
<feature type="region of interest" description="Disordered" evidence="1">
    <location>
        <begin position="196"/>
        <end position="221"/>
    </location>
</feature>